<feature type="compositionally biased region" description="Low complexity" evidence="7">
    <location>
        <begin position="280"/>
        <end position="292"/>
    </location>
</feature>
<keyword evidence="4" id="KW-0805">Transcription regulation</keyword>
<comment type="caution">
    <text evidence="8">The sequence shown here is derived from an EMBL/GenBank/DDBJ whole genome shotgun (WGS) entry which is preliminary data.</text>
</comment>
<feature type="region of interest" description="Disordered" evidence="7">
    <location>
        <begin position="47"/>
        <end position="106"/>
    </location>
</feature>
<dbReference type="InterPro" id="IPR012677">
    <property type="entry name" value="Nucleotide-bd_a/b_plait_sf"/>
</dbReference>
<evidence type="ECO:0000256" key="1">
    <source>
        <dbReference type="ARBA" id="ARBA00004123"/>
    </source>
</evidence>
<evidence type="ECO:0000256" key="2">
    <source>
        <dbReference type="ARBA" id="ARBA00022553"/>
    </source>
</evidence>
<comment type="subcellular location">
    <subcellularLocation>
        <location evidence="1">Nucleus</location>
    </subcellularLocation>
</comment>
<dbReference type="PANTHER" id="PTHR15528">
    <property type="entry name" value="PEROXISOME PROLIFERATOR ACTIVATED RECEPTOR GAMMA COACTIVATOR 1 PGC-1 -RELATED"/>
    <property type="match status" value="1"/>
</dbReference>
<evidence type="ECO:0000256" key="3">
    <source>
        <dbReference type="ARBA" id="ARBA00022884"/>
    </source>
</evidence>
<reference evidence="8" key="1">
    <citation type="journal article" date="2023" name="Science">
        <title>Genome structures resolve the early diversification of teleost fishes.</title>
        <authorList>
            <person name="Parey E."/>
            <person name="Louis A."/>
            <person name="Montfort J."/>
            <person name="Bouchez O."/>
            <person name="Roques C."/>
            <person name="Iampietro C."/>
            <person name="Lluch J."/>
            <person name="Castinel A."/>
            <person name="Donnadieu C."/>
            <person name="Desvignes T."/>
            <person name="Floi Bucao C."/>
            <person name="Jouanno E."/>
            <person name="Wen M."/>
            <person name="Mejri S."/>
            <person name="Dirks R."/>
            <person name="Jansen H."/>
            <person name="Henkel C."/>
            <person name="Chen W.J."/>
            <person name="Zahm M."/>
            <person name="Cabau C."/>
            <person name="Klopp C."/>
            <person name="Thompson A.W."/>
            <person name="Robinson-Rechavi M."/>
            <person name="Braasch I."/>
            <person name="Lecointre G."/>
            <person name="Bobe J."/>
            <person name="Postlethwait J.H."/>
            <person name="Berthelot C."/>
            <person name="Roest Crollius H."/>
            <person name="Guiguen Y."/>
        </authorList>
    </citation>
    <scope>NUCLEOTIDE SEQUENCE</scope>
    <source>
        <strain evidence="8">NC1722</strain>
    </source>
</reference>
<dbReference type="InterPro" id="IPR035979">
    <property type="entry name" value="RBD_domain_sf"/>
</dbReference>
<dbReference type="SUPFAM" id="SSF54928">
    <property type="entry name" value="RNA-binding domain, RBD"/>
    <property type="match status" value="1"/>
</dbReference>
<evidence type="ECO:0000313" key="9">
    <source>
        <dbReference type="Proteomes" id="UP001221898"/>
    </source>
</evidence>
<dbReference type="Proteomes" id="UP001221898">
    <property type="component" value="Unassembled WGS sequence"/>
</dbReference>
<dbReference type="PANTHER" id="PTHR15528:SF10">
    <property type="entry name" value="PEROXISOME PROLIFERATOR-ACTIVATED RECEPTOR GAMMA COACTIVATOR 1-ALPHA"/>
    <property type="match status" value="1"/>
</dbReference>
<evidence type="ECO:0000256" key="5">
    <source>
        <dbReference type="ARBA" id="ARBA00023163"/>
    </source>
</evidence>
<dbReference type="Gene3D" id="3.30.70.330">
    <property type="match status" value="1"/>
</dbReference>
<organism evidence="8 9">
    <name type="scientific">Aldrovandia affinis</name>
    <dbReference type="NCBI Taxonomy" id="143900"/>
    <lineage>
        <taxon>Eukaryota</taxon>
        <taxon>Metazoa</taxon>
        <taxon>Chordata</taxon>
        <taxon>Craniata</taxon>
        <taxon>Vertebrata</taxon>
        <taxon>Euteleostomi</taxon>
        <taxon>Actinopterygii</taxon>
        <taxon>Neopterygii</taxon>
        <taxon>Teleostei</taxon>
        <taxon>Notacanthiformes</taxon>
        <taxon>Halosauridae</taxon>
        <taxon>Aldrovandia</taxon>
    </lineage>
</organism>
<keyword evidence="2" id="KW-0597">Phosphoprotein</keyword>
<protein>
    <submittedName>
        <fullName evidence="8">Uncharacterized protein</fullName>
    </submittedName>
</protein>
<feature type="region of interest" description="Disordered" evidence="7">
    <location>
        <begin position="245"/>
        <end position="350"/>
    </location>
</feature>
<dbReference type="GO" id="GO:0003712">
    <property type="term" value="F:transcription coregulator activity"/>
    <property type="evidence" value="ECO:0007669"/>
    <property type="project" value="InterPro"/>
</dbReference>
<gene>
    <name evidence="8" type="ORF">AAFF_G00363320</name>
</gene>
<dbReference type="AlphaFoldDB" id="A0AAD7R791"/>
<evidence type="ECO:0000256" key="6">
    <source>
        <dbReference type="ARBA" id="ARBA00023242"/>
    </source>
</evidence>
<feature type="compositionally biased region" description="Basic and acidic residues" evidence="7">
    <location>
        <begin position="338"/>
        <end position="350"/>
    </location>
</feature>
<dbReference type="GO" id="GO:0045944">
    <property type="term" value="P:positive regulation of transcription by RNA polymerase II"/>
    <property type="evidence" value="ECO:0007669"/>
    <property type="project" value="TreeGrafter"/>
</dbReference>
<evidence type="ECO:0000256" key="4">
    <source>
        <dbReference type="ARBA" id="ARBA00023015"/>
    </source>
</evidence>
<dbReference type="GO" id="GO:0005634">
    <property type="term" value="C:nucleus"/>
    <property type="evidence" value="ECO:0007669"/>
    <property type="project" value="UniProtKB-SubCell"/>
</dbReference>
<dbReference type="InterPro" id="IPR034605">
    <property type="entry name" value="PGC-1"/>
</dbReference>
<keyword evidence="9" id="KW-1185">Reference proteome</keyword>
<feature type="region of interest" description="Disordered" evidence="7">
    <location>
        <begin position="160"/>
        <end position="179"/>
    </location>
</feature>
<keyword evidence="6" id="KW-0539">Nucleus</keyword>
<evidence type="ECO:0000256" key="7">
    <source>
        <dbReference type="SAM" id="MobiDB-lite"/>
    </source>
</evidence>
<evidence type="ECO:0000313" key="8">
    <source>
        <dbReference type="EMBL" id="KAJ8366270.1"/>
    </source>
</evidence>
<dbReference type="EMBL" id="JAINUG010000618">
    <property type="protein sequence ID" value="KAJ8366270.1"/>
    <property type="molecule type" value="Genomic_DNA"/>
</dbReference>
<proteinExistence type="predicted"/>
<dbReference type="GO" id="GO:0003723">
    <property type="term" value="F:RNA binding"/>
    <property type="evidence" value="ECO:0007669"/>
    <property type="project" value="UniProtKB-KW"/>
</dbReference>
<name>A0AAD7R791_9TELE</name>
<sequence>MSARQLELELGCAEVSEGGSAHKDSPFEKKSIERTLSVELSGTLGVVAPPLVPGQWEGRLQRPPRPLPGGAPGGASCWPSSAGPRPHPTRARRGSAGPNAHPRLFGDHDYCQASAAADRPPPRARTAPSCASRPEIRCMLAATEPSSSCSSSCSSCSCSSSSSSSSSTGLGQPSATRRPLRDQEVRAGLNKHFGLASQATAPPVGAECHCSARLLLGAVLEASGEQRDELLFPCEGSHPDLMLTRSSPSCSPPSCYPPRGSVSRPMSRPGSHPSAPACPPRAHALPAARPPHGLVSMWTPALTGPGHTEVPATPGPHTPSSHTRRPRYKSYEEQQQECLKREEPSHREEERRVVCIGRLRSDVTRTELKRRLEVFGEIEECTVNLRDDGDNFGLMTYRYPCDAVVALETGPALRQLTEPKFEMCSGGRRQYCRSMYADLDSHSEDSDPASTRSKYDSLDFDSLLREAQRSLRR</sequence>
<keyword evidence="5" id="KW-0804">Transcription</keyword>
<accession>A0AAD7R791</accession>
<keyword evidence="3" id="KW-0694">RNA-binding</keyword>